<feature type="region of interest" description="Disordered" evidence="7">
    <location>
        <begin position="1"/>
        <end position="102"/>
    </location>
</feature>
<reference evidence="9" key="1">
    <citation type="submission" date="2022-01" db="EMBL/GenBank/DDBJ databases">
        <authorList>
            <person name="King R."/>
        </authorList>
    </citation>
    <scope>NUCLEOTIDE SEQUENCE</scope>
</reference>
<feature type="compositionally biased region" description="Polar residues" evidence="7">
    <location>
        <begin position="16"/>
        <end position="32"/>
    </location>
</feature>
<feature type="region of interest" description="Disordered" evidence="7">
    <location>
        <begin position="347"/>
        <end position="412"/>
    </location>
</feature>
<evidence type="ECO:0000256" key="2">
    <source>
        <dbReference type="ARBA" id="ARBA00023125"/>
    </source>
</evidence>
<dbReference type="GO" id="GO:0000981">
    <property type="term" value="F:DNA-binding transcription factor activity, RNA polymerase II-specific"/>
    <property type="evidence" value="ECO:0007669"/>
    <property type="project" value="TreeGrafter"/>
</dbReference>
<sequence>NMSSKRKSPPTKLHEGTNSTDPTTPGVQHTGSGSEGGGLTDLDETSSNNLSDICEEDNNTMVHNSNAFYKLSEPSSPGSVSPSEGEDLEEDRMPPNKSARMGEPHIFVSSSIQALSLHTDHERRRNSSECSSPSADIKTNSYNNNNNNNSLVNNNSSSHPLKRTMDDVLKRLTSKINHSTIREEKRPTPCSTPNSVNNSDVEPTAAIQQALSGDNIMEKDRKLSELIFQLQMVREQLLQQQPEPNKTPSASQLVNDTHQKQLELQRLQQEQLLQHQQKLQELQGQITAQYAAGPHQAGLMFLPFLEQLRGLQPPAMPQNVAKSPMGNHMLPPHQVPNWISATAHLAQMPNMTGPPPEKRSPPPQTTPSTPPPPPSDPDAPLNLSKPKSSSSGSARSSPQSTPTAPLQDQPVAATAPKLLPPNLMMSRAFLPYAGLPPQFPMDRNMPNKDMTSPDKQPHFPLHMYGLPTPPHMGGPKEDSIKEDRDFLASCHLWGSPDANFKLEADNAEKAKIIRQQAKRDNENKPHIKRPMNAFMVWAKDERRKILKACPDMHNSNISKILGARWKAMSNSEKQPYYEEQSRLSKLHMEKHPDYRYRPRPKRTCIVDGKKMRISEYKMLMRQRRQEMRQLWCRDSTDMNNFMPPNPEMSPATSTSGRPSVSPPMGMLNGAGPSSDASYYYTHDSTSPEAMNFSQDSSMAYDSSPRHGND</sequence>
<dbReference type="CDD" id="cd22042">
    <property type="entry name" value="HMG-box_EGL13-like"/>
    <property type="match status" value="1"/>
</dbReference>
<feature type="compositionally biased region" description="Pro residues" evidence="7">
    <location>
        <begin position="361"/>
        <end position="377"/>
    </location>
</feature>
<feature type="compositionally biased region" description="Polar residues" evidence="7">
    <location>
        <begin position="128"/>
        <end position="139"/>
    </location>
</feature>
<keyword evidence="3" id="KW-0804">Transcription</keyword>
<feature type="coiled-coil region" evidence="6">
    <location>
        <begin position="250"/>
        <end position="285"/>
    </location>
</feature>
<dbReference type="EMBL" id="OU898281">
    <property type="protein sequence ID" value="CAG9836153.1"/>
    <property type="molecule type" value="Genomic_DNA"/>
</dbReference>
<dbReference type="PANTHER" id="PTHR45789:SF2">
    <property type="entry name" value="FI18025P1"/>
    <property type="match status" value="1"/>
</dbReference>
<feature type="compositionally biased region" description="Polar residues" evidence="7">
    <location>
        <begin position="189"/>
        <end position="200"/>
    </location>
</feature>
<evidence type="ECO:0000313" key="9">
    <source>
        <dbReference type="EMBL" id="CAG9836153.1"/>
    </source>
</evidence>
<organism evidence="9 10">
    <name type="scientific">Diabrotica balteata</name>
    <name type="common">Banded cucumber beetle</name>
    <dbReference type="NCBI Taxonomy" id="107213"/>
    <lineage>
        <taxon>Eukaryota</taxon>
        <taxon>Metazoa</taxon>
        <taxon>Ecdysozoa</taxon>
        <taxon>Arthropoda</taxon>
        <taxon>Hexapoda</taxon>
        <taxon>Insecta</taxon>
        <taxon>Pterygota</taxon>
        <taxon>Neoptera</taxon>
        <taxon>Endopterygota</taxon>
        <taxon>Coleoptera</taxon>
        <taxon>Polyphaga</taxon>
        <taxon>Cucujiformia</taxon>
        <taxon>Chrysomeloidea</taxon>
        <taxon>Chrysomelidae</taxon>
        <taxon>Galerucinae</taxon>
        <taxon>Diabroticina</taxon>
        <taxon>Diabroticites</taxon>
        <taxon>Diabrotica</taxon>
    </lineage>
</organism>
<feature type="compositionally biased region" description="Low complexity" evidence="7">
    <location>
        <begin position="378"/>
        <end position="400"/>
    </location>
</feature>
<protein>
    <recommendedName>
        <fullName evidence="8">HMG box domain-containing protein</fullName>
    </recommendedName>
</protein>
<evidence type="ECO:0000313" key="10">
    <source>
        <dbReference type="Proteomes" id="UP001153709"/>
    </source>
</evidence>
<dbReference type="GO" id="GO:0000978">
    <property type="term" value="F:RNA polymerase II cis-regulatory region sequence-specific DNA binding"/>
    <property type="evidence" value="ECO:0007669"/>
    <property type="project" value="TreeGrafter"/>
</dbReference>
<dbReference type="Proteomes" id="UP001153709">
    <property type="component" value="Chromosome 6"/>
</dbReference>
<keyword evidence="6" id="KW-0175">Coiled coil</keyword>
<dbReference type="GO" id="GO:0005634">
    <property type="term" value="C:nucleus"/>
    <property type="evidence" value="ECO:0007669"/>
    <property type="project" value="UniProtKB-UniRule"/>
</dbReference>
<evidence type="ECO:0000256" key="5">
    <source>
        <dbReference type="PROSITE-ProRule" id="PRU00267"/>
    </source>
</evidence>
<evidence type="ECO:0000256" key="6">
    <source>
        <dbReference type="SAM" id="Coils"/>
    </source>
</evidence>
<proteinExistence type="predicted"/>
<dbReference type="SMART" id="SM00398">
    <property type="entry name" value="HMG"/>
    <property type="match status" value="1"/>
</dbReference>
<dbReference type="InterPro" id="IPR009071">
    <property type="entry name" value="HMG_box_dom"/>
</dbReference>
<keyword evidence="4 5" id="KW-0539">Nucleus</keyword>
<feature type="region of interest" description="Disordered" evidence="7">
    <location>
        <begin position="180"/>
        <end position="200"/>
    </location>
</feature>
<evidence type="ECO:0000259" key="8">
    <source>
        <dbReference type="PROSITE" id="PS50118"/>
    </source>
</evidence>
<feature type="compositionally biased region" description="Basic and acidic residues" evidence="7">
    <location>
        <begin position="118"/>
        <end position="127"/>
    </location>
</feature>
<dbReference type="InterPro" id="IPR036910">
    <property type="entry name" value="HMG_box_dom_sf"/>
</dbReference>
<feature type="compositionally biased region" description="Low complexity" evidence="7">
    <location>
        <begin position="140"/>
        <end position="158"/>
    </location>
</feature>
<dbReference type="SUPFAM" id="SSF47095">
    <property type="entry name" value="HMG-box"/>
    <property type="match status" value="1"/>
</dbReference>
<feature type="non-terminal residue" evidence="9">
    <location>
        <position position="1"/>
    </location>
</feature>
<evidence type="ECO:0000256" key="7">
    <source>
        <dbReference type="SAM" id="MobiDB-lite"/>
    </source>
</evidence>
<dbReference type="FunFam" id="1.10.30.10:FF:000003">
    <property type="entry name" value="Putative transcription factor SOX-6"/>
    <property type="match status" value="1"/>
</dbReference>
<dbReference type="PROSITE" id="PS50118">
    <property type="entry name" value="HMG_BOX_2"/>
    <property type="match status" value="1"/>
</dbReference>
<keyword evidence="1" id="KW-0805">Transcription regulation</keyword>
<feature type="region of interest" description="Disordered" evidence="7">
    <location>
        <begin position="642"/>
        <end position="709"/>
    </location>
</feature>
<name>A0A9N9T5L9_DIABA</name>
<evidence type="ECO:0000256" key="3">
    <source>
        <dbReference type="ARBA" id="ARBA00023163"/>
    </source>
</evidence>
<dbReference type="Gene3D" id="1.10.30.10">
    <property type="entry name" value="High mobility group box domain"/>
    <property type="match status" value="1"/>
</dbReference>
<gene>
    <name evidence="9" type="ORF">DIABBA_LOCUS9266</name>
</gene>
<dbReference type="GO" id="GO:0045165">
    <property type="term" value="P:cell fate commitment"/>
    <property type="evidence" value="ECO:0007669"/>
    <property type="project" value="TreeGrafter"/>
</dbReference>
<keyword evidence="10" id="KW-1185">Reference proteome</keyword>
<dbReference type="PANTHER" id="PTHR45789">
    <property type="entry name" value="FI18025P1"/>
    <property type="match status" value="1"/>
</dbReference>
<accession>A0A9N9T5L9</accession>
<feature type="region of interest" description="Disordered" evidence="7">
    <location>
        <begin position="117"/>
        <end position="161"/>
    </location>
</feature>
<dbReference type="Pfam" id="PF00505">
    <property type="entry name" value="HMG_box"/>
    <property type="match status" value="1"/>
</dbReference>
<evidence type="ECO:0000256" key="1">
    <source>
        <dbReference type="ARBA" id="ARBA00023015"/>
    </source>
</evidence>
<feature type="compositionally biased region" description="Polar residues" evidence="7">
    <location>
        <begin position="682"/>
        <end position="700"/>
    </location>
</feature>
<feature type="domain" description="HMG box" evidence="8">
    <location>
        <begin position="527"/>
        <end position="595"/>
    </location>
</feature>
<evidence type="ECO:0000256" key="4">
    <source>
        <dbReference type="ARBA" id="ARBA00023242"/>
    </source>
</evidence>
<dbReference type="InterPro" id="IPR051356">
    <property type="entry name" value="SOX/SOX-like_TF"/>
</dbReference>
<keyword evidence="2 5" id="KW-0238">DNA-binding</keyword>
<feature type="DNA-binding region" description="HMG box" evidence="5">
    <location>
        <begin position="527"/>
        <end position="595"/>
    </location>
</feature>
<feature type="compositionally biased region" description="Low complexity" evidence="7">
    <location>
        <begin position="72"/>
        <end position="83"/>
    </location>
</feature>
<dbReference type="AlphaFoldDB" id="A0A9N9T5L9"/>
<dbReference type="OrthoDB" id="6247875at2759"/>